<protein>
    <recommendedName>
        <fullName evidence="5">Solute-binding protein family 5 domain-containing protein</fullName>
    </recommendedName>
</protein>
<feature type="transmembrane region" description="Helical" evidence="4">
    <location>
        <begin position="51"/>
        <end position="69"/>
    </location>
</feature>
<evidence type="ECO:0000256" key="3">
    <source>
        <dbReference type="ARBA" id="ARBA00022729"/>
    </source>
</evidence>
<keyword evidence="4" id="KW-1133">Transmembrane helix</keyword>
<dbReference type="GO" id="GO:1904680">
    <property type="term" value="F:peptide transmembrane transporter activity"/>
    <property type="evidence" value="ECO:0007669"/>
    <property type="project" value="TreeGrafter"/>
</dbReference>
<comment type="similarity">
    <text evidence="1">Belongs to the bacterial solute-binding protein 5 family.</text>
</comment>
<proteinExistence type="inferred from homology"/>
<accession>A0A1G2MMW9</accession>
<dbReference type="STRING" id="1802308.A3D50_02295"/>
<organism evidence="6 7">
    <name type="scientific">Candidatus Taylorbacteria bacterium RIFCSPHIGHO2_02_FULL_44_12</name>
    <dbReference type="NCBI Taxonomy" id="1802308"/>
    <lineage>
        <taxon>Bacteria</taxon>
        <taxon>Candidatus Tayloriibacteriota</taxon>
    </lineage>
</organism>
<dbReference type="InterPro" id="IPR000914">
    <property type="entry name" value="SBP_5_dom"/>
</dbReference>
<evidence type="ECO:0000256" key="1">
    <source>
        <dbReference type="ARBA" id="ARBA00005695"/>
    </source>
</evidence>
<evidence type="ECO:0000256" key="2">
    <source>
        <dbReference type="ARBA" id="ARBA00022448"/>
    </source>
</evidence>
<evidence type="ECO:0000256" key="4">
    <source>
        <dbReference type="SAM" id="Phobius"/>
    </source>
</evidence>
<dbReference type="GO" id="GO:0042597">
    <property type="term" value="C:periplasmic space"/>
    <property type="evidence" value="ECO:0007669"/>
    <property type="project" value="UniProtKB-ARBA"/>
</dbReference>
<dbReference type="GO" id="GO:0043190">
    <property type="term" value="C:ATP-binding cassette (ABC) transporter complex"/>
    <property type="evidence" value="ECO:0007669"/>
    <property type="project" value="InterPro"/>
</dbReference>
<dbReference type="AlphaFoldDB" id="A0A1G2MMW9"/>
<dbReference type="Gene3D" id="3.90.76.10">
    <property type="entry name" value="Dipeptide-binding Protein, Domain 1"/>
    <property type="match status" value="1"/>
</dbReference>
<gene>
    <name evidence="6" type="ORF">A3D50_02295</name>
</gene>
<keyword evidence="4" id="KW-0472">Membrane</keyword>
<dbReference type="PIRSF" id="PIRSF002741">
    <property type="entry name" value="MppA"/>
    <property type="match status" value="1"/>
</dbReference>
<evidence type="ECO:0000259" key="5">
    <source>
        <dbReference type="Pfam" id="PF00496"/>
    </source>
</evidence>
<dbReference type="EMBL" id="MHRM01000006">
    <property type="protein sequence ID" value="OHA24342.1"/>
    <property type="molecule type" value="Genomic_DNA"/>
</dbReference>
<reference evidence="6 7" key="1">
    <citation type="journal article" date="2016" name="Nat. Commun.">
        <title>Thousands of microbial genomes shed light on interconnected biogeochemical processes in an aquifer system.</title>
        <authorList>
            <person name="Anantharaman K."/>
            <person name="Brown C.T."/>
            <person name="Hug L.A."/>
            <person name="Sharon I."/>
            <person name="Castelle C.J."/>
            <person name="Probst A.J."/>
            <person name="Thomas B.C."/>
            <person name="Singh A."/>
            <person name="Wilkins M.J."/>
            <person name="Karaoz U."/>
            <person name="Brodie E.L."/>
            <person name="Williams K.H."/>
            <person name="Hubbard S.S."/>
            <person name="Banfield J.F."/>
        </authorList>
    </citation>
    <scope>NUCLEOTIDE SEQUENCE [LARGE SCALE GENOMIC DNA]</scope>
</reference>
<sequence>MIGAEAINKTKEATRQIMNNVTDTQNYKEFRVKNSSTALNYIQRFSSTEKVIFGTLFILALLTTLIMAYKANDFFMVEVPAIGGELREGAIGLPRAINPVLAITEIDRDISALVYAGLTKYQNDTIAPDIAKSWKISDDGLTYDFVLRDDVIFSNGEPVTAADVAFTIQKIQDPAIKSPRRADWANITVSEISPTQIRFALKQPYAPFVTNTTIGIIPKNIWSTVSDDQFIFSQYNVEPIGAGPYDLSDITRDKSGIPTAYHLETRRDYHGKTPHVGTISFIFFADQEKALAALDEGLIDSLSLISPESAKRLSTDTAQSYTVISAPLPRVFGVFFNQNQAVVLAEKSVRQALDKAIDRTKIIQTVLSGYGTPITGPFSATEHQKTSSSTALADIAMARTILEKNGWKRNPDGIYEKKSRNTTQVLSFDIQTADTPELRQTAELVKQAWNEMGAQVNVKIFESGDLYQNIIRTRKYDALLFGELVGKDRDLYAFWHSSQRNAPGLNVAQYVNTTVDTLLETIRSARDLGARNLAYEQFDRIIRSDLPAVFLYSPDFIYIVPRSLYGIKLGSISTASDRWNSISDWYIKTEKVWRFFTKI</sequence>
<feature type="domain" description="Solute-binding protein family 5" evidence="5">
    <location>
        <begin position="126"/>
        <end position="494"/>
    </location>
</feature>
<dbReference type="Proteomes" id="UP000178413">
    <property type="component" value="Unassembled WGS sequence"/>
</dbReference>
<dbReference type="GO" id="GO:0015833">
    <property type="term" value="P:peptide transport"/>
    <property type="evidence" value="ECO:0007669"/>
    <property type="project" value="TreeGrafter"/>
</dbReference>
<dbReference type="PANTHER" id="PTHR30290:SF9">
    <property type="entry name" value="OLIGOPEPTIDE-BINDING PROTEIN APPA"/>
    <property type="match status" value="1"/>
</dbReference>
<keyword evidence="2" id="KW-0813">Transport</keyword>
<keyword evidence="3" id="KW-0732">Signal</keyword>
<comment type="caution">
    <text evidence="6">The sequence shown here is derived from an EMBL/GenBank/DDBJ whole genome shotgun (WGS) entry which is preliminary data.</text>
</comment>
<keyword evidence="4" id="KW-0812">Transmembrane</keyword>
<evidence type="ECO:0000313" key="6">
    <source>
        <dbReference type="EMBL" id="OHA24342.1"/>
    </source>
</evidence>
<dbReference type="Gene3D" id="3.10.105.10">
    <property type="entry name" value="Dipeptide-binding Protein, Domain 3"/>
    <property type="match status" value="1"/>
</dbReference>
<dbReference type="Pfam" id="PF00496">
    <property type="entry name" value="SBP_bac_5"/>
    <property type="match status" value="1"/>
</dbReference>
<dbReference type="InterPro" id="IPR030678">
    <property type="entry name" value="Peptide/Ni-bd"/>
</dbReference>
<dbReference type="InterPro" id="IPR039424">
    <property type="entry name" value="SBP_5"/>
</dbReference>
<evidence type="ECO:0000313" key="7">
    <source>
        <dbReference type="Proteomes" id="UP000178413"/>
    </source>
</evidence>
<name>A0A1G2MMW9_9BACT</name>
<dbReference type="SUPFAM" id="SSF53850">
    <property type="entry name" value="Periplasmic binding protein-like II"/>
    <property type="match status" value="1"/>
</dbReference>
<dbReference type="PANTHER" id="PTHR30290">
    <property type="entry name" value="PERIPLASMIC BINDING COMPONENT OF ABC TRANSPORTER"/>
    <property type="match status" value="1"/>
</dbReference>
<dbReference type="Gene3D" id="3.40.190.10">
    <property type="entry name" value="Periplasmic binding protein-like II"/>
    <property type="match status" value="1"/>
</dbReference>